<feature type="transmembrane region" description="Helical" evidence="6">
    <location>
        <begin position="32"/>
        <end position="54"/>
    </location>
</feature>
<evidence type="ECO:0000256" key="5">
    <source>
        <dbReference type="ARBA" id="ARBA00023180"/>
    </source>
</evidence>
<organism evidence="8 9">
    <name type="scientific">Neodiprion lecontei</name>
    <name type="common">Redheaded pine sawfly</name>
    <dbReference type="NCBI Taxonomy" id="441921"/>
    <lineage>
        <taxon>Eukaryota</taxon>
        <taxon>Metazoa</taxon>
        <taxon>Ecdysozoa</taxon>
        <taxon>Arthropoda</taxon>
        <taxon>Hexapoda</taxon>
        <taxon>Insecta</taxon>
        <taxon>Pterygota</taxon>
        <taxon>Neoptera</taxon>
        <taxon>Endopterygota</taxon>
        <taxon>Hymenoptera</taxon>
        <taxon>Tenthredinoidea</taxon>
        <taxon>Diprionidae</taxon>
        <taxon>Diprioninae</taxon>
        <taxon>Neodiprion</taxon>
    </lineage>
</organism>
<feature type="transmembrane region" description="Helical" evidence="6">
    <location>
        <begin position="178"/>
        <end position="197"/>
    </location>
</feature>
<keyword evidence="5" id="KW-0325">Glycoprotein</keyword>
<feature type="transmembrane region" description="Helical" evidence="6">
    <location>
        <begin position="122"/>
        <end position="140"/>
    </location>
</feature>
<evidence type="ECO:0000313" key="10">
    <source>
        <dbReference type="RefSeq" id="XP_046602379.1"/>
    </source>
</evidence>
<dbReference type="Proteomes" id="UP000829291">
    <property type="component" value="Chromosome 1"/>
</dbReference>
<evidence type="ECO:0000313" key="8">
    <source>
        <dbReference type="Proteomes" id="UP000829291"/>
    </source>
</evidence>
<feature type="transmembrane region" description="Helical" evidence="6">
    <location>
        <begin position="203"/>
        <end position="224"/>
    </location>
</feature>
<feature type="transmembrane region" description="Helical" evidence="6">
    <location>
        <begin position="342"/>
        <end position="363"/>
    </location>
</feature>
<evidence type="ECO:0000256" key="2">
    <source>
        <dbReference type="ARBA" id="ARBA00022692"/>
    </source>
</evidence>
<evidence type="ECO:0000256" key="3">
    <source>
        <dbReference type="ARBA" id="ARBA00022989"/>
    </source>
</evidence>
<dbReference type="InterPro" id="IPR036259">
    <property type="entry name" value="MFS_trans_sf"/>
</dbReference>
<dbReference type="RefSeq" id="XP_046602381.1">
    <property type="nucleotide sequence ID" value="XM_046746425.1"/>
</dbReference>
<dbReference type="OrthoDB" id="6612291at2759"/>
<dbReference type="RefSeq" id="XP_046602379.1">
    <property type="nucleotide sequence ID" value="XM_046746423.1"/>
</dbReference>
<dbReference type="PROSITE" id="PS50850">
    <property type="entry name" value="MFS"/>
    <property type="match status" value="1"/>
</dbReference>
<dbReference type="InterPro" id="IPR005828">
    <property type="entry name" value="MFS_sugar_transport-like"/>
</dbReference>
<dbReference type="Gene3D" id="1.20.1250.20">
    <property type="entry name" value="MFS general substrate transporter like domains"/>
    <property type="match status" value="1"/>
</dbReference>
<dbReference type="PANTHER" id="PTHR48021:SF68">
    <property type="entry name" value="MAJOR FACILITATOR SUPERFAMILY (MFS) PROFILE DOMAIN-CONTAINING PROTEIN"/>
    <property type="match status" value="1"/>
</dbReference>
<evidence type="ECO:0000256" key="1">
    <source>
        <dbReference type="ARBA" id="ARBA00004141"/>
    </source>
</evidence>
<keyword evidence="4 6" id="KW-0472">Membrane</keyword>
<evidence type="ECO:0000256" key="6">
    <source>
        <dbReference type="SAM" id="Phobius"/>
    </source>
</evidence>
<dbReference type="SUPFAM" id="SSF103473">
    <property type="entry name" value="MFS general substrate transporter"/>
    <property type="match status" value="1"/>
</dbReference>
<evidence type="ECO:0000256" key="4">
    <source>
        <dbReference type="ARBA" id="ARBA00023136"/>
    </source>
</evidence>
<feature type="transmembrane region" description="Helical" evidence="6">
    <location>
        <begin position="399"/>
        <end position="423"/>
    </location>
</feature>
<protein>
    <submittedName>
        <fullName evidence="9 10">Facilitated trehalose transporter Tret1-2 homolog</fullName>
    </submittedName>
</protein>
<reference evidence="9 10" key="1">
    <citation type="submission" date="2025-05" db="UniProtKB">
        <authorList>
            <consortium name="RefSeq"/>
        </authorList>
    </citation>
    <scope>IDENTIFICATION</scope>
    <source>
        <tissue evidence="9 10">Thorax and Abdomen</tissue>
    </source>
</reference>
<dbReference type="InterPro" id="IPR050549">
    <property type="entry name" value="MFS_Trehalose_Transporter"/>
</dbReference>
<accession>A0A6J0C9A2</accession>
<sequence>MEKDPRKSIDSERNERLNAYSKGKARYLLRQTMTALGPILSTIAAGMTSGYSAVLLPQLTLNNSTDYNATSKSPTDYLNMKQLTVEGTEEVSWIAASAALSMAPGCWISGAMMEKFGRRTSLLLFSPVFFIGWLIVGLAPSLVWLLVGRVVIGFCTGIMGPLSPVFIAETSEPRLRGILLSGISLAIAVGILVSHIFGTWLHWRLSAIMCGVFPIFSLLLCLVAPESPTWLVKRGEHVKARKTWQYLRGDNYEHEFEALTYGSANNPEVNEAAKGLDASMESKPLQDHAPTRGWKNDVISRSFLMPLFILNVFFFTSQFSGINAVAFYSVNMLAEVSGPENAYTATLLLDSIRLAFGAIACWLTKNYPRRSMTIISGLGSALSLLLLSGSLFTDLGKPWLPICCLFAYTCTSSIGLVPLPWLLCGELFGASVRGLGSGISSGFAFMCFFVVVKNAPSMMDILGPSWTFCIYGIIALSGTIFLIAFLPETKDKTLQEIEDRFAKPFNEKRNI</sequence>
<feature type="transmembrane region" description="Helical" evidence="6">
    <location>
        <begin position="435"/>
        <end position="452"/>
    </location>
</feature>
<comment type="subcellular location">
    <subcellularLocation>
        <location evidence="1">Membrane</location>
        <topology evidence="1">Multi-pass membrane protein</topology>
    </subcellularLocation>
</comment>
<dbReference type="InterPro" id="IPR005829">
    <property type="entry name" value="Sugar_transporter_CS"/>
</dbReference>
<dbReference type="Pfam" id="PF00083">
    <property type="entry name" value="Sugar_tr"/>
    <property type="match status" value="1"/>
</dbReference>
<dbReference type="PROSITE" id="PS00217">
    <property type="entry name" value="SUGAR_TRANSPORT_2"/>
    <property type="match status" value="1"/>
</dbReference>
<feature type="domain" description="Major facilitator superfamily (MFS) profile" evidence="7">
    <location>
        <begin position="38"/>
        <end position="490"/>
    </location>
</feature>
<evidence type="ECO:0000313" key="9">
    <source>
        <dbReference type="RefSeq" id="XP_015522975.2"/>
    </source>
</evidence>
<keyword evidence="2 6" id="KW-0812">Transmembrane</keyword>
<feature type="transmembrane region" description="Helical" evidence="6">
    <location>
        <begin position="146"/>
        <end position="166"/>
    </location>
</feature>
<evidence type="ECO:0000259" key="7">
    <source>
        <dbReference type="PROSITE" id="PS50850"/>
    </source>
</evidence>
<dbReference type="PANTHER" id="PTHR48021">
    <property type="match status" value="1"/>
</dbReference>
<evidence type="ECO:0000313" key="11">
    <source>
        <dbReference type="RefSeq" id="XP_046602381.1"/>
    </source>
</evidence>
<dbReference type="InterPro" id="IPR020846">
    <property type="entry name" value="MFS_dom"/>
</dbReference>
<keyword evidence="8" id="KW-1185">Reference proteome</keyword>
<dbReference type="RefSeq" id="XP_015522975.2">
    <property type="nucleotide sequence ID" value="XM_015667489.2"/>
</dbReference>
<feature type="transmembrane region" description="Helical" evidence="6">
    <location>
        <begin position="375"/>
        <end position="393"/>
    </location>
</feature>
<name>A0A6J0C9A2_NEOLC</name>
<feature type="transmembrane region" description="Helical" evidence="6">
    <location>
        <begin position="91"/>
        <end position="110"/>
    </location>
</feature>
<dbReference type="GeneID" id="107226612"/>
<proteinExistence type="predicted"/>
<feature type="transmembrane region" description="Helical" evidence="6">
    <location>
        <begin position="464"/>
        <end position="486"/>
    </location>
</feature>
<dbReference type="InterPro" id="IPR003663">
    <property type="entry name" value="Sugar/inositol_transpt"/>
</dbReference>
<dbReference type="PROSITE" id="PS00216">
    <property type="entry name" value="SUGAR_TRANSPORT_1"/>
    <property type="match status" value="1"/>
</dbReference>
<keyword evidence="3 6" id="KW-1133">Transmembrane helix</keyword>
<dbReference type="PRINTS" id="PR00171">
    <property type="entry name" value="SUGRTRNSPORT"/>
</dbReference>
<gene>
    <name evidence="9 10 11" type="primary">LOC107226612</name>
</gene>
<feature type="transmembrane region" description="Helical" evidence="6">
    <location>
        <begin position="303"/>
        <end position="330"/>
    </location>
</feature>